<dbReference type="Ensembl" id="ENSEBUT00000004283.1">
    <property type="protein sequence ID" value="ENSEBUP00000003885.1"/>
    <property type="gene ID" value="ENSEBUG00000002776.1"/>
</dbReference>
<accession>A0A8C4NAJ9</accession>
<evidence type="ECO:0000313" key="8">
    <source>
        <dbReference type="Ensembl" id="ENSEBUP00000003885.1"/>
    </source>
</evidence>
<protein>
    <submittedName>
        <fullName evidence="8">Zgc:101765</fullName>
    </submittedName>
</protein>
<dbReference type="PIRSF" id="PIRSF000097">
    <property type="entry name" value="AKR"/>
    <property type="match status" value="1"/>
</dbReference>
<sequence>MTWVEHPAPSCSENVLLNNGKNMPLVGLGTFRLRGYKEVHCTLDEALALGYRSFDTASVYRNEADIGLALVELLPKHGLTRGDIFLTSKLSPAHHGGGAVDAVKHSLASLRLSYLDLYLVHWPGKQGWRSEDKRNPGVRQETWYLLEGLRQSGELRAIGISNYTLVHMHDLLSRCRIPPAVLQVEFHPKLWQWQLLEFCQTHGIHLQAYSSLGTGDLVSDPIVVEVALRCGRSPAQTLLRWAVQQGIGVIPKSTNVHHLAENVDIFNFTLSEEDMECLNSLDIHKHYCWDPHTVVR</sequence>
<dbReference type="Proteomes" id="UP000694388">
    <property type="component" value="Unplaced"/>
</dbReference>
<keyword evidence="3" id="KW-0560">Oxidoreductase</keyword>
<evidence type="ECO:0000313" key="9">
    <source>
        <dbReference type="Proteomes" id="UP000694388"/>
    </source>
</evidence>
<dbReference type="Pfam" id="PF00248">
    <property type="entry name" value="Aldo_ket_red"/>
    <property type="match status" value="1"/>
</dbReference>
<dbReference type="InterPro" id="IPR020471">
    <property type="entry name" value="AKR"/>
</dbReference>
<dbReference type="GO" id="GO:0016616">
    <property type="term" value="F:oxidoreductase activity, acting on the CH-OH group of donors, NAD or NADP as acceptor"/>
    <property type="evidence" value="ECO:0007669"/>
    <property type="project" value="UniProtKB-ARBA"/>
</dbReference>
<comment type="similarity">
    <text evidence="1">Belongs to the aldo/keto reductase family.</text>
</comment>
<proteinExistence type="inferred from homology"/>
<dbReference type="PANTHER" id="PTHR43827:SF3">
    <property type="entry name" value="NADP-DEPENDENT OXIDOREDUCTASE DOMAIN-CONTAINING PROTEIN"/>
    <property type="match status" value="1"/>
</dbReference>
<evidence type="ECO:0000259" key="7">
    <source>
        <dbReference type="Pfam" id="PF00248"/>
    </source>
</evidence>
<dbReference type="PROSITE" id="PS00798">
    <property type="entry name" value="ALDOKETO_REDUCTASE_1"/>
    <property type="match status" value="1"/>
</dbReference>
<feature type="active site" description="Proton donor" evidence="4">
    <location>
        <position position="60"/>
    </location>
</feature>
<evidence type="ECO:0000256" key="4">
    <source>
        <dbReference type="PIRSR" id="PIRSR000097-1"/>
    </source>
</evidence>
<keyword evidence="9" id="KW-1185">Reference proteome</keyword>
<dbReference type="PRINTS" id="PR00069">
    <property type="entry name" value="ALDKETRDTASE"/>
</dbReference>
<dbReference type="SUPFAM" id="SSF51430">
    <property type="entry name" value="NAD(P)-linked oxidoreductase"/>
    <property type="match status" value="1"/>
</dbReference>
<dbReference type="Gene3D" id="3.20.20.100">
    <property type="entry name" value="NADP-dependent oxidoreductase domain"/>
    <property type="match status" value="1"/>
</dbReference>
<dbReference type="InterPro" id="IPR023210">
    <property type="entry name" value="NADP_OxRdtase_dom"/>
</dbReference>
<dbReference type="InterPro" id="IPR036812">
    <property type="entry name" value="NAD(P)_OxRdtase_dom_sf"/>
</dbReference>
<organism evidence="8 9">
    <name type="scientific">Eptatretus burgeri</name>
    <name type="common">Inshore hagfish</name>
    <dbReference type="NCBI Taxonomy" id="7764"/>
    <lineage>
        <taxon>Eukaryota</taxon>
        <taxon>Metazoa</taxon>
        <taxon>Chordata</taxon>
        <taxon>Craniata</taxon>
        <taxon>Vertebrata</taxon>
        <taxon>Cyclostomata</taxon>
        <taxon>Myxini</taxon>
        <taxon>Myxiniformes</taxon>
        <taxon>Myxinidae</taxon>
        <taxon>Eptatretinae</taxon>
        <taxon>Eptatretus</taxon>
    </lineage>
</organism>
<keyword evidence="2" id="KW-0521">NADP</keyword>
<evidence type="ECO:0000256" key="1">
    <source>
        <dbReference type="ARBA" id="ARBA00007905"/>
    </source>
</evidence>
<dbReference type="AlphaFoldDB" id="A0A8C4NAJ9"/>
<reference evidence="8" key="1">
    <citation type="submission" date="2025-08" db="UniProtKB">
        <authorList>
            <consortium name="Ensembl"/>
        </authorList>
    </citation>
    <scope>IDENTIFICATION</scope>
</reference>
<dbReference type="GeneTree" id="ENSGT00940000164916"/>
<dbReference type="PANTHER" id="PTHR43827">
    <property type="entry name" value="2,5-DIKETO-D-GLUCONIC ACID REDUCTASE"/>
    <property type="match status" value="1"/>
</dbReference>
<feature type="binding site" evidence="5">
    <location>
        <position position="121"/>
    </location>
    <ligand>
        <name>substrate</name>
    </ligand>
</feature>
<evidence type="ECO:0000256" key="5">
    <source>
        <dbReference type="PIRSR" id="PIRSR000097-2"/>
    </source>
</evidence>
<evidence type="ECO:0000256" key="6">
    <source>
        <dbReference type="PIRSR" id="PIRSR000097-3"/>
    </source>
</evidence>
<dbReference type="InterPro" id="IPR018170">
    <property type="entry name" value="Aldo/ket_reductase_CS"/>
</dbReference>
<dbReference type="CDD" id="cd19136">
    <property type="entry name" value="AKR_DrGR-like"/>
    <property type="match status" value="1"/>
</dbReference>
<feature type="site" description="Lowers pKa of active site Tyr" evidence="6">
    <location>
        <position position="89"/>
    </location>
</feature>
<evidence type="ECO:0000256" key="2">
    <source>
        <dbReference type="ARBA" id="ARBA00022857"/>
    </source>
</evidence>
<evidence type="ECO:0000256" key="3">
    <source>
        <dbReference type="ARBA" id="ARBA00023002"/>
    </source>
</evidence>
<dbReference type="FunFam" id="3.20.20.100:FF:000002">
    <property type="entry name" value="2,5-diketo-D-gluconic acid reductase A"/>
    <property type="match status" value="1"/>
</dbReference>
<name>A0A8C4NAJ9_EPTBU</name>
<reference evidence="8" key="2">
    <citation type="submission" date="2025-09" db="UniProtKB">
        <authorList>
            <consortium name="Ensembl"/>
        </authorList>
    </citation>
    <scope>IDENTIFICATION</scope>
</reference>
<feature type="domain" description="NADP-dependent oxidoreductase" evidence="7">
    <location>
        <begin position="27"/>
        <end position="282"/>
    </location>
</feature>